<feature type="region of interest" description="Disordered" evidence="1">
    <location>
        <begin position="35"/>
        <end position="59"/>
    </location>
</feature>
<evidence type="ECO:0000256" key="1">
    <source>
        <dbReference type="SAM" id="MobiDB-lite"/>
    </source>
</evidence>
<feature type="transmembrane region" description="Helical" evidence="2">
    <location>
        <begin position="208"/>
        <end position="227"/>
    </location>
</feature>
<feature type="transmembrane region" description="Helical" evidence="2">
    <location>
        <begin position="121"/>
        <end position="143"/>
    </location>
</feature>
<feature type="transmembrane region" description="Helical" evidence="2">
    <location>
        <begin position="155"/>
        <end position="188"/>
    </location>
</feature>
<gene>
    <name evidence="4" type="ORF">AFA91_04470</name>
</gene>
<feature type="region of interest" description="Disordered" evidence="1">
    <location>
        <begin position="325"/>
        <end position="384"/>
    </location>
</feature>
<dbReference type="STRING" id="134601.AFA91_04470"/>
<feature type="region of interest" description="Disordered" evidence="1">
    <location>
        <begin position="66"/>
        <end position="85"/>
    </location>
</feature>
<dbReference type="PATRIC" id="fig|134601.6.peg.925"/>
<dbReference type="OrthoDB" id="4774087at2"/>
<feature type="compositionally biased region" description="Low complexity" evidence="1">
    <location>
        <begin position="38"/>
        <end position="47"/>
    </location>
</feature>
<feature type="compositionally biased region" description="Pro residues" evidence="1">
    <location>
        <begin position="48"/>
        <end position="57"/>
    </location>
</feature>
<feature type="domain" description="DUF4328" evidence="3">
    <location>
        <begin position="148"/>
        <end position="306"/>
    </location>
</feature>
<evidence type="ECO:0000256" key="2">
    <source>
        <dbReference type="SAM" id="Phobius"/>
    </source>
</evidence>
<feature type="transmembrane region" description="Helical" evidence="2">
    <location>
        <begin position="282"/>
        <end position="302"/>
    </location>
</feature>
<sequence length="384" mass="42244">MIQVCSQCGTRWNVRDRQRSWCPRCGGGLLAPAVPESPWAGQAQPAQPGRPPRPTPRLAPGYRWIAVRPGAPPPPRPRRRPLGPTPRYHTIPRWGLHQEFGTAEEQQQAQRSGPAAHTVRLMMVLAMIALAGAAVAHIVRYVLLLINRTVLLYPVIAWGGVLLGMLASLLVLAIMTITVVMLVSWLIARRREAYSQRGQQDPRSPLELWICSLVPVANLLFAPVFVLELARLENRMTLLRRPIVVWWIVWVLSAVLSAWSIVSTVYVTFFNNTPQNIADNTVTVIIGYLLGLTALLLAYRVFQGFEGTTSEGRRVRRWVVVAEGSAAAPGPDDSPDGRPTEPSADTPTEDAQPGGDRTQEQTQEQTREPESTAAVEPAGQNPAA</sequence>
<organism evidence="4 5">
    <name type="scientific">Mycolicibacterium goodii</name>
    <name type="common">Mycobacterium goodii</name>
    <dbReference type="NCBI Taxonomy" id="134601"/>
    <lineage>
        <taxon>Bacteria</taxon>
        <taxon>Bacillati</taxon>
        <taxon>Actinomycetota</taxon>
        <taxon>Actinomycetes</taxon>
        <taxon>Mycobacteriales</taxon>
        <taxon>Mycobacteriaceae</taxon>
        <taxon>Mycolicibacterium</taxon>
    </lineage>
</organism>
<evidence type="ECO:0000259" key="3">
    <source>
        <dbReference type="Pfam" id="PF14219"/>
    </source>
</evidence>
<dbReference type="InterPro" id="IPR025565">
    <property type="entry name" value="DUF4328"/>
</dbReference>
<dbReference type="AlphaFoldDB" id="A0A0K0X1U3"/>
<dbReference type="RefSeq" id="WP_049743670.1">
    <property type="nucleotide sequence ID" value="NZ_CP012150.1"/>
</dbReference>
<reference evidence="4 5" key="1">
    <citation type="submission" date="2015-07" db="EMBL/GenBank/DDBJ databases">
        <title>Complete genome sequence of Mycobacterium goodii X7B, a facultative thermophilic biodesulfurizing bacterium.</title>
        <authorList>
            <person name="Yu B."/>
            <person name="Li F."/>
            <person name="Xu P."/>
        </authorList>
    </citation>
    <scope>NUCLEOTIDE SEQUENCE [LARGE SCALE GENOMIC DNA]</scope>
    <source>
        <strain evidence="4 5">X7B</strain>
    </source>
</reference>
<evidence type="ECO:0000313" key="4">
    <source>
        <dbReference type="EMBL" id="AKS31263.1"/>
    </source>
</evidence>
<keyword evidence="2" id="KW-1133">Transmembrane helix</keyword>
<keyword evidence="2" id="KW-0472">Membrane</keyword>
<dbReference type="EMBL" id="CP012150">
    <property type="protein sequence ID" value="AKS31263.1"/>
    <property type="molecule type" value="Genomic_DNA"/>
</dbReference>
<protein>
    <submittedName>
        <fullName evidence="4">Membrane protein</fullName>
    </submittedName>
</protein>
<feature type="transmembrane region" description="Helical" evidence="2">
    <location>
        <begin position="247"/>
        <end position="270"/>
    </location>
</feature>
<accession>A0A0K0X1U3</accession>
<name>A0A0K0X1U3_MYCGD</name>
<dbReference type="Proteomes" id="UP000062255">
    <property type="component" value="Chromosome"/>
</dbReference>
<proteinExistence type="predicted"/>
<dbReference type="Pfam" id="PF14219">
    <property type="entry name" value="DUF4328"/>
    <property type="match status" value="1"/>
</dbReference>
<evidence type="ECO:0000313" key="5">
    <source>
        <dbReference type="Proteomes" id="UP000062255"/>
    </source>
</evidence>
<dbReference type="KEGG" id="mgo:AFA91_04470"/>
<keyword evidence="2" id="KW-0812">Transmembrane</keyword>